<dbReference type="STRING" id="714943.Mucpa_0985"/>
<name>H1YCY8_9SPHI</name>
<dbReference type="Gene3D" id="3.40.390.70">
    <property type="match status" value="1"/>
</dbReference>
<dbReference type="PROSITE" id="PS51257">
    <property type="entry name" value="PROKAR_LIPOPROTEIN"/>
    <property type="match status" value="1"/>
</dbReference>
<evidence type="ECO:0000313" key="3">
    <source>
        <dbReference type="Proteomes" id="UP000002774"/>
    </source>
</evidence>
<organism evidence="2 3">
    <name type="scientific">Mucilaginibacter paludis DSM 18603</name>
    <dbReference type="NCBI Taxonomy" id="714943"/>
    <lineage>
        <taxon>Bacteria</taxon>
        <taxon>Pseudomonadati</taxon>
        <taxon>Bacteroidota</taxon>
        <taxon>Sphingobacteriia</taxon>
        <taxon>Sphingobacteriales</taxon>
        <taxon>Sphingobacteriaceae</taxon>
        <taxon>Mucilaginibacter</taxon>
    </lineage>
</organism>
<proteinExistence type="predicted"/>
<evidence type="ECO:0000313" key="2">
    <source>
        <dbReference type="EMBL" id="EHQ25159.1"/>
    </source>
</evidence>
<evidence type="ECO:0000256" key="1">
    <source>
        <dbReference type="SAM" id="SignalP"/>
    </source>
</evidence>
<dbReference type="AlphaFoldDB" id="H1YCY8"/>
<dbReference type="InterPro" id="IPR030890">
    <property type="entry name" value="LP_HExxH_w_TonB"/>
</dbReference>
<evidence type="ECO:0008006" key="4">
    <source>
        <dbReference type="Google" id="ProtNLM"/>
    </source>
</evidence>
<dbReference type="EMBL" id="CM001403">
    <property type="protein sequence ID" value="EHQ25159.1"/>
    <property type="molecule type" value="Genomic_DNA"/>
</dbReference>
<accession>H1YCY8</accession>
<dbReference type="OrthoDB" id="1113652at2"/>
<sequence>MKNIYFKNALVIILGLGLTITSCAKKDVIPTTPINGLGGDTWVAGTIDTYLLNTYVVPYNIEVKYKWDPYELDISKDLVPPKESLVMPVMNLVKTIWIDPYDKLAGNGFIRKYSPKEFVLVGSAQYNSNGTITLGEAEGGRKITLFVINDFDKKNLPAVRQMMHTIEHEFAHILHQNVLYPQAFKSLNPEWYTATWFNNTNAQANLQGLVTAYAKAGVDEDFVETVAYLLIEGQASFDSMVTTVNATNPTAANILKQKNAIVISYFKTAYNIDFVALQAEVAAAIVKATT</sequence>
<keyword evidence="3" id="KW-1185">Reference proteome</keyword>
<keyword evidence="1" id="KW-0732">Signal</keyword>
<protein>
    <recommendedName>
        <fullName evidence="4">Substrate import-associated zinc metallohydrolase lipoprotein</fullName>
    </recommendedName>
</protein>
<dbReference type="eggNOG" id="ENOG502ZA2M">
    <property type="taxonomic scope" value="Bacteria"/>
</dbReference>
<dbReference type="NCBIfam" id="TIGR04549">
    <property type="entry name" value="LP_HExxH_w_tonB"/>
    <property type="match status" value="1"/>
</dbReference>
<gene>
    <name evidence="2" type="ORF">Mucpa_0985</name>
</gene>
<feature type="chain" id="PRO_5003557231" description="Substrate import-associated zinc metallohydrolase lipoprotein" evidence="1">
    <location>
        <begin position="25"/>
        <end position="290"/>
    </location>
</feature>
<dbReference type="Pfam" id="PF15890">
    <property type="entry name" value="Peptidase_Mx1"/>
    <property type="match status" value="1"/>
</dbReference>
<feature type="signal peptide" evidence="1">
    <location>
        <begin position="1"/>
        <end position="24"/>
    </location>
</feature>
<dbReference type="RefSeq" id="WP_008504817.1">
    <property type="nucleotide sequence ID" value="NZ_CM001403.1"/>
</dbReference>
<dbReference type="Proteomes" id="UP000002774">
    <property type="component" value="Chromosome"/>
</dbReference>
<dbReference type="HOGENOM" id="CLU_048099_1_0_10"/>
<reference evidence="2" key="1">
    <citation type="submission" date="2011-09" db="EMBL/GenBank/DDBJ databases">
        <title>The permanent draft genome of Mucilaginibacter paludis DSM 18603.</title>
        <authorList>
            <consortium name="US DOE Joint Genome Institute (JGI-PGF)"/>
            <person name="Lucas S."/>
            <person name="Han J."/>
            <person name="Lapidus A."/>
            <person name="Bruce D."/>
            <person name="Goodwin L."/>
            <person name="Pitluck S."/>
            <person name="Peters L."/>
            <person name="Kyrpides N."/>
            <person name="Mavromatis K."/>
            <person name="Ivanova N."/>
            <person name="Mikhailova N."/>
            <person name="Held B."/>
            <person name="Detter J.C."/>
            <person name="Tapia R."/>
            <person name="Han C."/>
            <person name="Land M."/>
            <person name="Hauser L."/>
            <person name="Markowitz V."/>
            <person name="Cheng J.-F."/>
            <person name="Hugenholtz P."/>
            <person name="Woyke T."/>
            <person name="Wu D."/>
            <person name="Tindall B."/>
            <person name="Brambilla E."/>
            <person name="Klenk H.-P."/>
            <person name="Eisen J.A."/>
        </authorList>
    </citation>
    <scope>NUCLEOTIDE SEQUENCE [LARGE SCALE GENOMIC DNA]</scope>
    <source>
        <strain evidence="2">DSM 18603</strain>
    </source>
</reference>